<dbReference type="Gene3D" id="3.40.1410.10">
    <property type="entry name" value="Chorismate lyase-like"/>
    <property type="match status" value="1"/>
</dbReference>
<evidence type="ECO:0000256" key="1">
    <source>
        <dbReference type="ARBA" id="ARBA00023015"/>
    </source>
</evidence>
<dbReference type="Pfam" id="PF00392">
    <property type="entry name" value="GntR"/>
    <property type="match status" value="1"/>
</dbReference>
<evidence type="ECO:0000313" key="6">
    <source>
        <dbReference type="Proteomes" id="UP001612741"/>
    </source>
</evidence>
<evidence type="ECO:0000256" key="3">
    <source>
        <dbReference type="ARBA" id="ARBA00023163"/>
    </source>
</evidence>
<dbReference type="InterPro" id="IPR028978">
    <property type="entry name" value="Chorismate_lyase_/UTRA_dom_sf"/>
</dbReference>
<dbReference type="EMBL" id="JBITGY010000018">
    <property type="protein sequence ID" value="MFI6505281.1"/>
    <property type="molecule type" value="Genomic_DNA"/>
</dbReference>
<name>A0ABW7ZAU6_9ACTN</name>
<dbReference type="InterPro" id="IPR050679">
    <property type="entry name" value="Bact_HTH_transcr_reg"/>
</dbReference>
<proteinExistence type="predicted"/>
<dbReference type="SUPFAM" id="SSF46785">
    <property type="entry name" value="Winged helix' DNA-binding domain"/>
    <property type="match status" value="1"/>
</dbReference>
<keyword evidence="3" id="KW-0804">Transcription</keyword>
<protein>
    <submittedName>
        <fullName evidence="5">GntR family transcriptional regulator</fullName>
    </submittedName>
</protein>
<dbReference type="SMART" id="SM00345">
    <property type="entry name" value="HTH_GNTR"/>
    <property type="match status" value="1"/>
</dbReference>
<keyword evidence="6" id="KW-1185">Reference proteome</keyword>
<dbReference type="InterPro" id="IPR011663">
    <property type="entry name" value="UTRA"/>
</dbReference>
<sequence>MTAPFRRIAAELRQQILDGTLAPGDLVPSEAELAARYGTSRETARKAMTELKREGYVQSAQGARSRVRRPTPTLMQSTGAVWRQRRAGGTANFNAQMAVLGQKAEQRLLFVEIVAATPEVGERLQIPDGANVILRRVLMLVDGAPIQRSDGYYPASLFADTPIARNERVAGGVAAYIEDAMGRRIVRFVERVAARLPRPDECLDLQIDPGVPVARLLRTAFDESATPVELLDTVAVGDRHVYEYEIDVPPPGM</sequence>
<dbReference type="SMART" id="SM00866">
    <property type="entry name" value="UTRA"/>
    <property type="match status" value="1"/>
</dbReference>
<evidence type="ECO:0000256" key="2">
    <source>
        <dbReference type="ARBA" id="ARBA00023125"/>
    </source>
</evidence>
<comment type="caution">
    <text evidence="5">The sequence shown here is derived from an EMBL/GenBank/DDBJ whole genome shotgun (WGS) entry which is preliminary data.</text>
</comment>
<accession>A0ABW7ZAU6</accession>
<dbReference type="RefSeq" id="WP_397091361.1">
    <property type="nucleotide sequence ID" value="NZ_JBITGY010000018.1"/>
</dbReference>
<dbReference type="InterPro" id="IPR036388">
    <property type="entry name" value="WH-like_DNA-bd_sf"/>
</dbReference>
<gene>
    <name evidence="5" type="ORF">ACIBG2_48425</name>
</gene>
<dbReference type="PRINTS" id="PR00035">
    <property type="entry name" value="HTHGNTR"/>
</dbReference>
<dbReference type="InterPro" id="IPR036390">
    <property type="entry name" value="WH_DNA-bd_sf"/>
</dbReference>
<dbReference type="PANTHER" id="PTHR44846">
    <property type="entry name" value="MANNOSYL-D-GLYCERATE TRANSPORT/METABOLISM SYSTEM REPRESSOR MNGR-RELATED"/>
    <property type="match status" value="1"/>
</dbReference>
<dbReference type="Proteomes" id="UP001612741">
    <property type="component" value="Unassembled WGS sequence"/>
</dbReference>
<dbReference type="InterPro" id="IPR000524">
    <property type="entry name" value="Tscrpt_reg_HTH_GntR"/>
</dbReference>
<dbReference type="SUPFAM" id="SSF64288">
    <property type="entry name" value="Chorismate lyase-like"/>
    <property type="match status" value="1"/>
</dbReference>
<dbReference type="Gene3D" id="1.10.10.10">
    <property type="entry name" value="Winged helix-like DNA-binding domain superfamily/Winged helix DNA-binding domain"/>
    <property type="match status" value="1"/>
</dbReference>
<organism evidence="5 6">
    <name type="scientific">Nonomuraea typhae</name>
    <dbReference type="NCBI Taxonomy" id="2603600"/>
    <lineage>
        <taxon>Bacteria</taxon>
        <taxon>Bacillati</taxon>
        <taxon>Actinomycetota</taxon>
        <taxon>Actinomycetes</taxon>
        <taxon>Streptosporangiales</taxon>
        <taxon>Streptosporangiaceae</taxon>
        <taxon>Nonomuraea</taxon>
    </lineage>
</organism>
<keyword evidence="1" id="KW-0805">Transcription regulation</keyword>
<keyword evidence="2" id="KW-0238">DNA-binding</keyword>
<evidence type="ECO:0000313" key="5">
    <source>
        <dbReference type="EMBL" id="MFI6505281.1"/>
    </source>
</evidence>
<reference evidence="5 6" key="1">
    <citation type="submission" date="2024-10" db="EMBL/GenBank/DDBJ databases">
        <title>The Natural Products Discovery Center: Release of the First 8490 Sequenced Strains for Exploring Actinobacteria Biosynthetic Diversity.</title>
        <authorList>
            <person name="Kalkreuter E."/>
            <person name="Kautsar S.A."/>
            <person name="Yang D."/>
            <person name="Bader C.D."/>
            <person name="Teijaro C.N."/>
            <person name="Fluegel L."/>
            <person name="Davis C.M."/>
            <person name="Simpson J.R."/>
            <person name="Lauterbach L."/>
            <person name="Steele A.D."/>
            <person name="Gui C."/>
            <person name="Meng S."/>
            <person name="Li G."/>
            <person name="Viehrig K."/>
            <person name="Ye F."/>
            <person name="Su P."/>
            <person name="Kiefer A.F."/>
            <person name="Nichols A."/>
            <person name="Cepeda A.J."/>
            <person name="Yan W."/>
            <person name="Fan B."/>
            <person name="Jiang Y."/>
            <person name="Adhikari A."/>
            <person name="Zheng C.-J."/>
            <person name="Schuster L."/>
            <person name="Cowan T.M."/>
            <person name="Smanski M.J."/>
            <person name="Chevrette M.G."/>
            <person name="De Carvalho L.P.S."/>
            <person name="Shen B."/>
        </authorList>
    </citation>
    <scope>NUCLEOTIDE SEQUENCE [LARGE SCALE GENOMIC DNA]</scope>
    <source>
        <strain evidence="5 6">NPDC050545</strain>
    </source>
</reference>
<dbReference type="CDD" id="cd07377">
    <property type="entry name" value="WHTH_GntR"/>
    <property type="match status" value="1"/>
</dbReference>
<evidence type="ECO:0000259" key="4">
    <source>
        <dbReference type="PROSITE" id="PS50949"/>
    </source>
</evidence>
<dbReference type="PROSITE" id="PS50949">
    <property type="entry name" value="HTH_GNTR"/>
    <property type="match status" value="1"/>
</dbReference>
<dbReference type="PANTHER" id="PTHR44846:SF17">
    <property type="entry name" value="GNTR-FAMILY TRANSCRIPTIONAL REGULATOR"/>
    <property type="match status" value="1"/>
</dbReference>
<dbReference type="Pfam" id="PF07702">
    <property type="entry name" value="UTRA"/>
    <property type="match status" value="1"/>
</dbReference>
<feature type="domain" description="HTH gntR-type" evidence="4">
    <location>
        <begin position="2"/>
        <end position="70"/>
    </location>
</feature>